<dbReference type="PRINTS" id="PR00632">
    <property type="entry name" value="SONICHHOG"/>
</dbReference>
<dbReference type="PANTHER" id="PTHR46706:SF12">
    <property type="entry name" value="PROTEIN QUA-1-RELATED"/>
    <property type="match status" value="1"/>
</dbReference>
<sequence length="555" mass="60226">MLLRLISYSLLLVCARASFCGDSSIPFSLEVLGDGQPVLGCARPVCFGWAPDGRAATGTSQFERINDHTDGFVRSARESIPVFGPEDPRFASPQIAVCDKTYAASKCSRQDQWVGGIAPLGNVTMAPTGLRCCSYAELVRSQERGLAPLRGGQTYVGGEVISGGKLIAFDYISDVAKVVEQDGTLQYQLSIRRMPCADLPDSNGKSAGEPSAFSDNRITDRAAPVHAFQAPSMAVNQPLSPPSNSFQASANAVDLTSPSNGPPAFQAPTNVVDQPLQPPPAQQQSLNELFLKAMPVNTFQQAPQYQPNLQAPPAQMQPVGCQAQQATGIYTSQPAFGCGGFPSQLCFTADMTVEVLGAGTKRMDELKKDDWVLAAGDKWLMHVPVEYWLHRVPNQEAVFNVFETEDGKEIKLTDKHYIFKGDCSRVTDPHVSYASLPKQAVAADQIHAGDCLFTLGKYKEMHEVRVVRASKITETGIYAPMTSSGRIIVNGIHASCHNIMQEHTTTMALFKHVEMFNSLYERIFGADSSNDVIETPLGLSTVLAMAELFMPESFM</sequence>
<dbReference type="AlphaFoldDB" id="A0A2A6CD02"/>
<keyword evidence="2" id="KW-0217">Developmental protein</keyword>
<keyword evidence="3" id="KW-0732">Signal</keyword>
<reference evidence="5" key="1">
    <citation type="journal article" date="2008" name="Nat. Genet.">
        <title>The Pristionchus pacificus genome provides a unique perspective on nematode lifestyle and parasitism.</title>
        <authorList>
            <person name="Dieterich C."/>
            <person name="Clifton S.W."/>
            <person name="Schuster L.N."/>
            <person name="Chinwalla A."/>
            <person name="Delehaunty K."/>
            <person name="Dinkelacker I."/>
            <person name="Fulton L."/>
            <person name="Fulton R."/>
            <person name="Godfrey J."/>
            <person name="Minx P."/>
            <person name="Mitreva M."/>
            <person name="Roeseler W."/>
            <person name="Tian H."/>
            <person name="Witte H."/>
            <person name="Yang S.P."/>
            <person name="Wilson R.K."/>
            <person name="Sommer R.J."/>
        </authorList>
    </citation>
    <scope>NUCLEOTIDE SEQUENCE [LARGE SCALE GENOMIC DNA]</scope>
    <source>
        <strain evidence="5">PS312</strain>
    </source>
</reference>
<dbReference type="OrthoDB" id="5212at2759"/>
<dbReference type="CDD" id="cd00081">
    <property type="entry name" value="Hint"/>
    <property type="match status" value="1"/>
</dbReference>
<dbReference type="Proteomes" id="UP000005239">
    <property type="component" value="Unassembled WGS sequence"/>
</dbReference>
<protein>
    <submittedName>
        <fullName evidence="4">Uncharacterized protein</fullName>
    </submittedName>
</protein>
<accession>A0A8R1Y8L7</accession>
<reference evidence="4" key="2">
    <citation type="submission" date="2022-06" db="UniProtKB">
        <authorList>
            <consortium name="EnsemblMetazoa"/>
        </authorList>
    </citation>
    <scope>IDENTIFICATION</scope>
    <source>
        <strain evidence="4">PS312</strain>
    </source>
</reference>
<organism evidence="4 5">
    <name type="scientific">Pristionchus pacificus</name>
    <name type="common">Parasitic nematode worm</name>
    <dbReference type="NCBI Taxonomy" id="54126"/>
    <lineage>
        <taxon>Eukaryota</taxon>
        <taxon>Metazoa</taxon>
        <taxon>Ecdysozoa</taxon>
        <taxon>Nematoda</taxon>
        <taxon>Chromadorea</taxon>
        <taxon>Rhabditida</taxon>
        <taxon>Rhabditina</taxon>
        <taxon>Diplogasteromorpha</taxon>
        <taxon>Diplogasteroidea</taxon>
        <taxon>Neodiplogasteridae</taxon>
        <taxon>Pristionchus</taxon>
    </lineage>
</organism>
<dbReference type="InterPro" id="IPR003586">
    <property type="entry name" value="Hint_dom_C"/>
</dbReference>
<keyword evidence="5" id="KW-1185">Reference proteome</keyword>
<dbReference type="InterPro" id="IPR003587">
    <property type="entry name" value="Hint_dom_N"/>
</dbReference>
<dbReference type="GO" id="GO:0005576">
    <property type="term" value="C:extracellular region"/>
    <property type="evidence" value="ECO:0007669"/>
    <property type="project" value="UniProtKB-SubCell"/>
</dbReference>
<dbReference type="GO" id="GO:0031012">
    <property type="term" value="C:extracellular matrix"/>
    <property type="evidence" value="ECO:0000318"/>
    <property type="project" value="GO_Central"/>
</dbReference>
<dbReference type="InterPro" id="IPR001767">
    <property type="entry name" value="Hedgehog_Hint"/>
</dbReference>
<evidence type="ECO:0000313" key="4">
    <source>
        <dbReference type="EnsemblMetazoa" id="PPA02726.1"/>
    </source>
</evidence>
<accession>A0A2A6CD02</accession>
<dbReference type="SMART" id="SM00306">
    <property type="entry name" value="HintN"/>
    <property type="match status" value="1"/>
</dbReference>
<dbReference type="Pfam" id="PF01079">
    <property type="entry name" value="Hint"/>
    <property type="match status" value="1"/>
</dbReference>
<comment type="subcellular location">
    <subcellularLocation>
        <location evidence="1">Secreted</location>
        <location evidence="1">Extracellular space</location>
    </subcellularLocation>
</comment>
<dbReference type="InterPro" id="IPR036844">
    <property type="entry name" value="Hint_dom_sf"/>
</dbReference>
<evidence type="ECO:0000256" key="3">
    <source>
        <dbReference type="ARBA" id="ARBA00022729"/>
    </source>
</evidence>
<evidence type="ECO:0000256" key="2">
    <source>
        <dbReference type="ARBA" id="ARBA00022473"/>
    </source>
</evidence>
<dbReference type="EnsemblMetazoa" id="PPA02726.1">
    <property type="protein sequence ID" value="PPA02726.1"/>
    <property type="gene ID" value="WBGene00092280"/>
</dbReference>
<dbReference type="InterPro" id="IPR052140">
    <property type="entry name" value="Dev_Signal_Hedgehog-like"/>
</dbReference>
<dbReference type="SUPFAM" id="SSF51294">
    <property type="entry name" value="Hedgehog/intein (Hint) domain"/>
    <property type="match status" value="1"/>
</dbReference>
<evidence type="ECO:0000313" key="5">
    <source>
        <dbReference type="Proteomes" id="UP000005239"/>
    </source>
</evidence>
<dbReference type="InterPro" id="IPR006141">
    <property type="entry name" value="Intein_N"/>
</dbReference>
<dbReference type="SMART" id="SM00305">
    <property type="entry name" value="HintC"/>
    <property type="match status" value="1"/>
</dbReference>
<dbReference type="InterPro" id="IPR001657">
    <property type="entry name" value="Hedgehog"/>
</dbReference>
<name>A0A2A6CD02_PRIPA</name>
<dbReference type="GO" id="GO:0007267">
    <property type="term" value="P:cell-cell signaling"/>
    <property type="evidence" value="ECO:0007669"/>
    <property type="project" value="InterPro"/>
</dbReference>
<evidence type="ECO:0000256" key="1">
    <source>
        <dbReference type="ARBA" id="ARBA00004239"/>
    </source>
</evidence>
<dbReference type="PANTHER" id="PTHR46706">
    <property type="entry name" value="PROTEIN QUA-1-RELATED"/>
    <property type="match status" value="1"/>
</dbReference>
<dbReference type="GO" id="GO:0048731">
    <property type="term" value="P:system development"/>
    <property type="evidence" value="ECO:0007669"/>
    <property type="project" value="UniProtKB-ARBA"/>
</dbReference>
<dbReference type="GO" id="GO:0016539">
    <property type="term" value="P:intein-mediated protein splicing"/>
    <property type="evidence" value="ECO:0007669"/>
    <property type="project" value="InterPro"/>
</dbReference>
<dbReference type="Gene3D" id="2.170.16.10">
    <property type="entry name" value="Hedgehog/Intein (Hint) domain"/>
    <property type="match status" value="1"/>
</dbReference>
<proteinExistence type="predicted"/>
<gene>
    <name evidence="4" type="primary">WBGene00092280</name>
</gene>
<dbReference type="PROSITE" id="PS50817">
    <property type="entry name" value="INTEIN_N_TER"/>
    <property type="match status" value="1"/>
</dbReference>
<dbReference type="GO" id="GO:0016540">
    <property type="term" value="P:protein autoprocessing"/>
    <property type="evidence" value="ECO:0007669"/>
    <property type="project" value="InterPro"/>
</dbReference>